<feature type="domain" description="Helicase C-terminal" evidence="6">
    <location>
        <begin position="366"/>
        <end position="525"/>
    </location>
</feature>
<evidence type="ECO:0000256" key="2">
    <source>
        <dbReference type="ARBA" id="ARBA00022801"/>
    </source>
</evidence>
<keyword evidence="3 7" id="KW-0347">Helicase</keyword>
<evidence type="ECO:0000259" key="5">
    <source>
        <dbReference type="PROSITE" id="PS51192"/>
    </source>
</evidence>
<evidence type="ECO:0000313" key="7">
    <source>
        <dbReference type="EMBL" id="MEG3435825.1"/>
    </source>
</evidence>
<keyword evidence="8" id="KW-1185">Reference proteome</keyword>
<proteinExistence type="predicted"/>
<evidence type="ECO:0000256" key="4">
    <source>
        <dbReference type="ARBA" id="ARBA00022840"/>
    </source>
</evidence>
<dbReference type="GO" id="GO:0070478">
    <property type="term" value="P:nuclear-transcribed mRNA catabolic process, 3'-5' exonucleolytic nonsense-mediated decay"/>
    <property type="evidence" value="ECO:0007669"/>
    <property type="project" value="TreeGrafter"/>
</dbReference>
<keyword evidence="1" id="KW-0547">Nucleotide-binding</keyword>
<dbReference type="InterPro" id="IPR014001">
    <property type="entry name" value="Helicase_ATP-bd"/>
</dbReference>
<dbReference type="SMART" id="SM00487">
    <property type="entry name" value="DEXDc"/>
    <property type="match status" value="1"/>
</dbReference>
<dbReference type="GO" id="GO:0003676">
    <property type="term" value="F:nucleic acid binding"/>
    <property type="evidence" value="ECO:0007669"/>
    <property type="project" value="InterPro"/>
</dbReference>
<sequence length="976" mass="109524">MKEPRTTSSLDISSIFPFELDTFQKSAIEALDRGSSIVVCAPTGAGKTLIGEYAIVRALARGKRVFYTTPLKALSNQKFRDFQEKFGRTPTRGDEDSPLLFREVGLITGDIVINPDALIVVMTTEIFRNMLYETPIGQVGTSLENVETLVLDECHYISDRGRGTVWEESIIYCPKSIQLVALSATIGNPRELTDWINHVREMPDNGESDRSASLCELIDSDFRPVPLRFYFATKDGIFPLLDPKQTKMNPRLKGTNSNGKQRRLKREDCPSIRSIVHELRDRDMLPAIYVIFSRKGCDGAIREMQDTSLVNSEEARAIYYRLLLFFLEDNAPLQEAVLSFFAIENPPLQRKLLAFLANNPNAAEDLLNQLIDDPDSKNQLFAFLAEASQLVRSEQVEPLTRGIAAHHAGILPLWKELVEKLFEAGLVKVVFATATLSAGINMPARTTVISALSKRTDDGHSMLTPSEFVQIAGRAGRRGMDEVGHVVTVQTPFEGAKEAAYLATASPEPLQSCFTPSYGMVLNLLQKHTLEEAKDLLERSFAEYLAGLKLTPERQAITSLTTELAKLDMELAGIDRSHISSYEKLRERLREEERLYKILHSQAEANKRQEIHANLPHIPIGTILHLKGKHIKLPTPARSIFLAIAPGSGQVPALVCLSEDNRWYLATYQDVTEIDTASFSARELRSIDPPSLEGLHPGGWRKGDETTAELAASIAPRAAGIEPFLELVEQAQRIENVNTQIAEHPLHQRKNPGRLIKLYHDREIAKDKLHKAQIKYQKQQSSKSYYWEEFLDLIEILRQFNALEGYTPTPLGEAAATIRGENELWLGLVFMSGDLDRLTPPELAAATCAAITEPPRPDSWCNYAPLPEAIEIFRQSDNNPHNLREIRRQLYQAQSHRDITIPVWLETQFMGIAARWAMGTSWAELCDNTNLDEGDLVRLLRRTVDILWQIPQIPGASQVLKDNARSAVTAMKRFPL</sequence>
<dbReference type="SMART" id="SM00490">
    <property type="entry name" value="HELICc"/>
    <property type="match status" value="1"/>
</dbReference>
<dbReference type="InterPro" id="IPR001650">
    <property type="entry name" value="Helicase_C-like"/>
</dbReference>
<dbReference type="GO" id="GO:0005524">
    <property type="term" value="F:ATP binding"/>
    <property type="evidence" value="ECO:0007669"/>
    <property type="project" value="UniProtKB-KW"/>
</dbReference>
<evidence type="ECO:0000259" key="6">
    <source>
        <dbReference type="PROSITE" id="PS51194"/>
    </source>
</evidence>
<evidence type="ECO:0000256" key="3">
    <source>
        <dbReference type="ARBA" id="ARBA00022806"/>
    </source>
</evidence>
<organism evidence="7 8">
    <name type="scientific">Pannus brasiliensis CCIBt3594</name>
    <dbReference type="NCBI Taxonomy" id="1427578"/>
    <lineage>
        <taxon>Bacteria</taxon>
        <taxon>Bacillati</taxon>
        <taxon>Cyanobacteriota</taxon>
        <taxon>Cyanophyceae</taxon>
        <taxon>Oscillatoriophycideae</taxon>
        <taxon>Chroococcales</taxon>
        <taxon>Microcystaceae</taxon>
        <taxon>Pannus</taxon>
    </lineage>
</organism>
<dbReference type="CDD" id="cd18795">
    <property type="entry name" value="SF2_C_Ski2"/>
    <property type="match status" value="1"/>
</dbReference>
<protein>
    <submittedName>
        <fullName evidence="7">DEAD/DEAH box helicase</fullName>
    </submittedName>
</protein>
<dbReference type="Gene3D" id="3.40.50.300">
    <property type="entry name" value="P-loop containing nucleotide triphosphate hydrolases"/>
    <property type="match status" value="2"/>
</dbReference>
<dbReference type="PROSITE" id="PS51192">
    <property type="entry name" value="HELICASE_ATP_BIND_1"/>
    <property type="match status" value="1"/>
</dbReference>
<dbReference type="PANTHER" id="PTHR12131">
    <property type="entry name" value="ATP-DEPENDENT RNA AND DNA HELICASE"/>
    <property type="match status" value="1"/>
</dbReference>
<dbReference type="SMART" id="SM01142">
    <property type="entry name" value="DSHCT"/>
    <property type="match status" value="1"/>
</dbReference>
<dbReference type="PROSITE" id="PS51194">
    <property type="entry name" value="HELICASE_CTER"/>
    <property type="match status" value="1"/>
</dbReference>
<dbReference type="Proteomes" id="UP001328733">
    <property type="component" value="Unassembled WGS sequence"/>
</dbReference>
<keyword evidence="4" id="KW-0067">ATP-binding</keyword>
<dbReference type="Gene3D" id="1.10.3380.30">
    <property type="match status" value="1"/>
</dbReference>
<dbReference type="GO" id="GO:0016787">
    <property type="term" value="F:hydrolase activity"/>
    <property type="evidence" value="ECO:0007669"/>
    <property type="project" value="UniProtKB-KW"/>
</dbReference>
<dbReference type="AlphaFoldDB" id="A0AAW9QDJ1"/>
<dbReference type="GO" id="GO:0004386">
    <property type="term" value="F:helicase activity"/>
    <property type="evidence" value="ECO:0007669"/>
    <property type="project" value="UniProtKB-KW"/>
</dbReference>
<dbReference type="Pfam" id="PF08148">
    <property type="entry name" value="DSHCT"/>
    <property type="match status" value="1"/>
</dbReference>
<accession>A0AAW9QDJ1</accession>
<feature type="domain" description="Helicase ATP-binding" evidence="5">
    <location>
        <begin position="28"/>
        <end position="204"/>
    </location>
</feature>
<evidence type="ECO:0000313" key="8">
    <source>
        <dbReference type="Proteomes" id="UP001328733"/>
    </source>
</evidence>
<dbReference type="PANTHER" id="PTHR12131:SF1">
    <property type="entry name" value="ATP-DEPENDENT RNA HELICASE SUPV3L1, MITOCHONDRIAL-RELATED"/>
    <property type="match status" value="1"/>
</dbReference>
<dbReference type="SUPFAM" id="SSF52540">
    <property type="entry name" value="P-loop containing nucleoside triphosphate hydrolases"/>
    <property type="match status" value="1"/>
</dbReference>
<gene>
    <name evidence="7" type="ORF">V0288_01720</name>
</gene>
<keyword evidence="2" id="KW-0378">Hydrolase</keyword>
<dbReference type="InterPro" id="IPR027417">
    <property type="entry name" value="P-loop_NTPase"/>
</dbReference>
<dbReference type="RefSeq" id="WP_332863276.1">
    <property type="nucleotide sequence ID" value="NZ_JBAFSM010000002.1"/>
</dbReference>
<dbReference type="Pfam" id="PF00271">
    <property type="entry name" value="Helicase_C"/>
    <property type="match status" value="1"/>
</dbReference>
<dbReference type="InterPro" id="IPR011545">
    <property type="entry name" value="DEAD/DEAH_box_helicase_dom"/>
</dbReference>
<reference evidence="7 8" key="1">
    <citation type="submission" date="2024-01" db="EMBL/GenBank/DDBJ databases">
        <title>Genomic insights into the taxonomy and metabolism of the cyanobacterium Pannus brasiliensis CCIBt3594.</title>
        <authorList>
            <person name="Machado M."/>
            <person name="Botero N.B."/>
            <person name="Andreote A.P.D."/>
            <person name="Feitosa A.M.T."/>
            <person name="Popin R."/>
            <person name="Sivonen K."/>
            <person name="Fiore M.F."/>
        </authorList>
    </citation>
    <scope>NUCLEOTIDE SEQUENCE [LARGE SCALE GENOMIC DNA]</scope>
    <source>
        <strain evidence="7 8">CCIBt3594</strain>
    </source>
</reference>
<evidence type="ECO:0000256" key="1">
    <source>
        <dbReference type="ARBA" id="ARBA00022741"/>
    </source>
</evidence>
<comment type="caution">
    <text evidence="7">The sequence shown here is derived from an EMBL/GenBank/DDBJ whole genome shotgun (WGS) entry which is preliminary data.</text>
</comment>
<dbReference type="GO" id="GO:0055087">
    <property type="term" value="C:Ski complex"/>
    <property type="evidence" value="ECO:0007669"/>
    <property type="project" value="TreeGrafter"/>
</dbReference>
<dbReference type="InterPro" id="IPR050699">
    <property type="entry name" value="RNA-DNA_Helicase"/>
</dbReference>
<dbReference type="Pfam" id="PF00270">
    <property type="entry name" value="DEAD"/>
    <property type="match status" value="1"/>
</dbReference>
<dbReference type="InterPro" id="IPR012961">
    <property type="entry name" value="Ski2/MTR4_C"/>
</dbReference>
<dbReference type="EMBL" id="JBAFSM010000002">
    <property type="protein sequence ID" value="MEG3435825.1"/>
    <property type="molecule type" value="Genomic_DNA"/>
</dbReference>
<name>A0AAW9QDJ1_9CHRO</name>